<comment type="caution">
    <text evidence="2">The sequence shown here is derived from an EMBL/GenBank/DDBJ whole genome shotgun (WGS) entry which is preliminary data.</text>
</comment>
<proteinExistence type="predicted"/>
<evidence type="ECO:0008006" key="4">
    <source>
        <dbReference type="Google" id="ProtNLM"/>
    </source>
</evidence>
<feature type="transmembrane region" description="Helical" evidence="1">
    <location>
        <begin position="40"/>
        <end position="62"/>
    </location>
</feature>
<keyword evidence="1" id="KW-1133">Transmembrane helix</keyword>
<protein>
    <recommendedName>
        <fullName evidence="4">DUF4345 domain-containing protein</fullName>
    </recommendedName>
</protein>
<sequence>MTNRLFLTLHGSIYTAFAFALFFLPTMMWPMYGVEINDKYAYFLSQHTSIFLGGVAAVSLLLRTIEHKETMQQLLKALLVTNLLGVAITGYAGFTGIFVDFGWSDPAFFALLSLLSYRQLSAQLNGKQ</sequence>
<dbReference type="Proteomes" id="UP000078406">
    <property type="component" value="Unassembled WGS sequence"/>
</dbReference>
<gene>
    <name evidence="2" type="ORF">APB76_05485</name>
</gene>
<dbReference type="AlphaFoldDB" id="A0A177Y2A6"/>
<reference evidence="2 3" key="1">
    <citation type="journal article" date="2016" name="Syst. Appl. Microbiol.">
        <title>Vibrio bivalvicida sp. nov., a novel larval pathogen for bivalve molluscs reared in a hatchery.</title>
        <authorList>
            <person name="Dubert J."/>
            <person name="Romalde J.L."/>
            <person name="Prado S."/>
            <person name="Barja J.L."/>
        </authorList>
    </citation>
    <scope>NUCLEOTIDE SEQUENCE [LARGE SCALE GENOMIC DNA]</scope>
    <source>
        <strain evidence="2 3">605</strain>
    </source>
</reference>
<keyword evidence="1" id="KW-0472">Membrane</keyword>
<name>A0A177Y2A6_9VIBR</name>
<dbReference type="EMBL" id="LLEI02000021">
    <property type="protein sequence ID" value="OAJ94736.1"/>
    <property type="molecule type" value="Genomic_DNA"/>
</dbReference>
<dbReference type="RefSeq" id="WP_054961192.1">
    <property type="nucleotide sequence ID" value="NZ_LLEI02000021.1"/>
</dbReference>
<feature type="transmembrane region" description="Helical" evidence="1">
    <location>
        <begin position="12"/>
        <end position="34"/>
    </location>
</feature>
<evidence type="ECO:0000256" key="1">
    <source>
        <dbReference type="SAM" id="Phobius"/>
    </source>
</evidence>
<evidence type="ECO:0000313" key="2">
    <source>
        <dbReference type="EMBL" id="OAJ94736.1"/>
    </source>
</evidence>
<evidence type="ECO:0000313" key="3">
    <source>
        <dbReference type="Proteomes" id="UP000078406"/>
    </source>
</evidence>
<organism evidence="2 3">
    <name type="scientific">Vibrio bivalvicida</name>
    <dbReference type="NCBI Taxonomy" id="1276888"/>
    <lineage>
        <taxon>Bacteria</taxon>
        <taxon>Pseudomonadati</taxon>
        <taxon>Pseudomonadota</taxon>
        <taxon>Gammaproteobacteria</taxon>
        <taxon>Vibrionales</taxon>
        <taxon>Vibrionaceae</taxon>
        <taxon>Vibrio</taxon>
        <taxon>Vibrio oreintalis group</taxon>
    </lineage>
</organism>
<accession>A0A177Y2A6</accession>
<feature type="transmembrane region" description="Helical" evidence="1">
    <location>
        <begin position="74"/>
        <end position="99"/>
    </location>
</feature>
<keyword evidence="1" id="KW-0812">Transmembrane</keyword>